<dbReference type="InterPro" id="IPR051100">
    <property type="entry name" value="DnaJ_subfamily_B/C"/>
</dbReference>
<protein>
    <recommendedName>
        <fullName evidence="2">J domain-containing protein</fullName>
    </recommendedName>
</protein>
<dbReference type="AlphaFoldDB" id="A0A0D2BE98"/>
<feature type="compositionally biased region" description="Polar residues" evidence="1">
    <location>
        <begin position="377"/>
        <end position="391"/>
    </location>
</feature>
<dbReference type="PROSITE" id="PS00636">
    <property type="entry name" value="DNAJ_1"/>
    <property type="match status" value="1"/>
</dbReference>
<dbReference type="GO" id="GO:0005789">
    <property type="term" value="C:endoplasmic reticulum membrane"/>
    <property type="evidence" value="ECO:0007669"/>
    <property type="project" value="TreeGrafter"/>
</dbReference>
<feature type="compositionally biased region" description="Basic and acidic residues" evidence="1">
    <location>
        <begin position="17"/>
        <end position="32"/>
    </location>
</feature>
<dbReference type="CDD" id="cd06257">
    <property type="entry name" value="DnaJ"/>
    <property type="match status" value="1"/>
</dbReference>
<reference evidence="3 4" key="1">
    <citation type="submission" date="2015-01" db="EMBL/GenBank/DDBJ databases">
        <title>The Genome Sequence of Exophiala spinifera CBS89968.</title>
        <authorList>
            <consortium name="The Broad Institute Genomics Platform"/>
            <person name="Cuomo C."/>
            <person name="de Hoog S."/>
            <person name="Gorbushina A."/>
            <person name="Stielow B."/>
            <person name="Teixiera M."/>
            <person name="Abouelleil A."/>
            <person name="Chapman S.B."/>
            <person name="Priest M."/>
            <person name="Young S.K."/>
            <person name="Wortman J."/>
            <person name="Nusbaum C."/>
            <person name="Birren B."/>
        </authorList>
    </citation>
    <scope>NUCLEOTIDE SEQUENCE [LARGE SCALE GENOMIC DNA]</scope>
    <source>
        <strain evidence="3 4">CBS 89968</strain>
    </source>
</reference>
<dbReference type="RefSeq" id="XP_016229935.1">
    <property type="nucleotide sequence ID" value="XM_016386310.1"/>
</dbReference>
<proteinExistence type="predicted"/>
<dbReference type="VEuPathDB" id="FungiDB:PV08_12003"/>
<feature type="compositionally biased region" description="Polar residues" evidence="1">
    <location>
        <begin position="1"/>
        <end position="14"/>
    </location>
</feature>
<dbReference type="InterPro" id="IPR001623">
    <property type="entry name" value="DnaJ_domain"/>
</dbReference>
<dbReference type="GO" id="GO:0071218">
    <property type="term" value="P:cellular response to misfolded protein"/>
    <property type="evidence" value="ECO:0007669"/>
    <property type="project" value="TreeGrafter"/>
</dbReference>
<dbReference type="Gene3D" id="1.10.287.110">
    <property type="entry name" value="DnaJ domain"/>
    <property type="match status" value="1"/>
</dbReference>
<feature type="region of interest" description="Disordered" evidence="1">
    <location>
        <begin position="349"/>
        <end position="438"/>
    </location>
</feature>
<dbReference type="HOGENOM" id="CLU_389333_0_0_1"/>
<feature type="compositionally biased region" description="Polar residues" evidence="1">
    <location>
        <begin position="403"/>
        <end position="417"/>
    </location>
</feature>
<dbReference type="PANTHER" id="PTHR43908:SF3">
    <property type="entry name" value="AT29763P-RELATED"/>
    <property type="match status" value="1"/>
</dbReference>
<feature type="region of interest" description="Disordered" evidence="1">
    <location>
        <begin position="178"/>
        <end position="228"/>
    </location>
</feature>
<evidence type="ECO:0000256" key="1">
    <source>
        <dbReference type="SAM" id="MobiDB-lite"/>
    </source>
</evidence>
<dbReference type="InterPro" id="IPR036869">
    <property type="entry name" value="J_dom_sf"/>
</dbReference>
<dbReference type="Pfam" id="PF00226">
    <property type="entry name" value="DnaJ"/>
    <property type="match status" value="1"/>
</dbReference>
<evidence type="ECO:0000313" key="3">
    <source>
        <dbReference type="EMBL" id="KIW09719.1"/>
    </source>
</evidence>
<name>A0A0D2BE98_9EURO</name>
<sequence length="709" mass="77967">MSSGNSAPSNNPQQHKALGDGEASKAHGENGKTDQQANPVGYPPLPPLEGSSPTPDSDGDVPMADTGVKAANEGSGGGAKPGGKSSNKKTGRKYTKEQREEVNRVLNCKDTDLYQLLDLPPHTVDFNIRKNYLKISTLIHPDKNADKETTTAFQRVNAAYEVLSNPQKKREYDAKLRTNQADEANNNQDGTFGEEFGPNAWGDDSDSDDSSDDSSDEDNVDNGEQVPDEFRLRIYEQATPHVNKLLAKYKDSSSQDEIELLNQKIRGKNEGDRLPNKESFLIRTEVLRAIGLEMSHVKSRLKKNPKDEDAFNQLVSLDKQLKKLCRNNHYPESWRLNIPDDWRQRVEEYEAAEGGGKGKGKDGNSGPSGARSEKASGTKSGSSNETPQHTGSARARSEKTSRTKSGSSNEPSQSTNPGVEEVPSGESNTMAKKPYWEPGLTKDGEKILGYRPFCRRDRRTGVEIMFGVQFVVEQRGSDNPVILLSGTEVGHRATNAYFDLPASERKDIRYSDRKYSYEDVANFEELLGFATKKMECMTLSEPATGYGLVKFKNGETDILSRTALRKMLGKKDADDEIKVFAPSSHLIEPPPVKGQLTSGSDGPGKTELRARLRGKVTSGSDGLGKTERRARLRGKVMPGSDGPGEMDLRAFETDDPEELFIPEQKPRKRKGSKAAKGLLESTPPENSDLMAAIMAQLARLEQKVLQLSD</sequence>
<evidence type="ECO:0000259" key="2">
    <source>
        <dbReference type="PROSITE" id="PS50076"/>
    </source>
</evidence>
<gene>
    <name evidence="3" type="ORF">PV08_12003</name>
</gene>
<feature type="compositionally biased region" description="Polar residues" evidence="1">
    <location>
        <begin position="178"/>
        <end position="190"/>
    </location>
</feature>
<dbReference type="GeneID" id="27339086"/>
<dbReference type="SUPFAM" id="SSF46565">
    <property type="entry name" value="Chaperone J-domain"/>
    <property type="match status" value="1"/>
</dbReference>
<dbReference type="PANTHER" id="PTHR43908">
    <property type="entry name" value="AT29763P-RELATED"/>
    <property type="match status" value="1"/>
</dbReference>
<organism evidence="3 4">
    <name type="scientific">Exophiala spinifera</name>
    <dbReference type="NCBI Taxonomy" id="91928"/>
    <lineage>
        <taxon>Eukaryota</taxon>
        <taxon>Fungi</taxon>
        <taxon>Dikarya</taxon>
        <taxon>Ascomycota</taxon>
        <taxon>Pezizomycotina</taxon>
        <taxon>Eurotiomycetes</taxon>
        <taxon>Chaetothyriomycetidae</taxon>
        <taxon>Chaetothyriales</taxon>
        <taxon>Herpotrichiellaceae</taxon>
        <taxon>Exophiala</taxon>
    </lineage>
</organism>
<dbReference type="SMART" id="SM00271">
    <property type="entry name" value="DnaJ"/>
    <property type="match status" value="1"/>
</dbReference>
<dbReference type="Proteomes" id="UP000053328">
    <property type="component" value="Unassembled WGS sequence"/>
</dbReference>
<dbReference type="EMBL" id="KN847503">
    <property type="protein sequence ID" value="KIW09719.1"/>
    <property type="molecule type" value="Genomic_DNA"/>
</dbReference>
<evidence type="ECO:0000313" key="4">
    <source>
        <dbReference type="Proteomes" id="UP000053328"/>
    </source>
</evidence>
<feature type="region of interest" description="Disordered" evidence="1">
    <location>
        <begin position="1"/>
        <end position="101"/>
    </location>
</feature>
<dbReference type="OrthoDB" id="4119241at2759"/>
<dbReference type="STRING" id="91928.A0A0D2BE98"/>
<keyword evidence="4" id="KW-1185">Reference proteome</keyword>
<feature type="region of interest" description="Disordered" evidence="1">
    <location>
        <begin position="585"/>
        <end position="686"/>
    </location>
</feature>
<feature type="compositionally biased region" description="Acidic residues" evidence="1">
    <location>
        <begin position="203"/>
        <end position="221"/>
    </location>
</feature>
<dbReference type="PROSITE" id="PS50076">
    <property type="entry name" value="DNAJ_2"/>
    <property type="match status" value="1"/>
</dbReference>
<dbReference type="GO" id="GO:0030544">
    <property type="term" value="F:Hsp70 protein binding"/>
    <property type="evidence" value="ECO:0007669"/>
    <property type="project" value="TreeGrafter"/>
</dbReference>
<dbReference type="InterPro" id="IPR018253">
    <property type="entry name" value="DnaJ_domain_CS"/>
</dbReference>
<feature type="domain" description="J" evidence="2">
    <location>
        <begin position="112"/>
        <end position="176"/>
    </location>
</feature>
<accession>A0A0D2BE98</accession>
<dbReference type="PRINTS" id="PR00625">
    <property type="entry name" value="JDOMAIN"/>
</dbReference>